<evidence type="ECO:0000313" key="4">
    <source>
        <dbReference type="Proteomes" id="UP000823561"/>
    </source>
</evidence>
<feature type="region of interest" description="Disordered" evidence="1">
    <location>
        <begin position="859"/>
        <end position="888"/>
    </location>
</feature>
<evidence type="ECO:0000259" key="2">
    <source>
        <dbReference type="Pfam" id="PF15696"/>
    </source>
</evidence>
<dbReference type="Proteomes" id="UP000823561">
    <property type="component" value="Chromosome 8"/>
</dbReference>
<feature type="domain" description="RAD51 interacting motif" evidence="2">
    <location>
        <begin position="972"/>
        <end position="1001"/>
    </location>
</feature>
<accession>A0AAV6GTF7</accession>
<dbReference type="GO" id="GO:0032991">
    <property type="term" value="C:protein-containing complex"/>
    <property type="evidence" value="ECO:0007669"/>
    <property type="project" value="TreeGrafter"/>
</dbReference>
<gene>
    <name evidence="3" type="ORF">AALO_G00113820</name>
</gene>
<organism evidence="3 4">
    <name type="scientific">Alosa alosa</name>
    <name type="common">allis shad</name>
    <dbReference type="NCBI Taxonomy" id="278164"/>
    <lineage>
        <taxon>Eukaryota</taxon>
        <taxon>Metazoa</taxon>
        <taxon>Chordata</taxon>
        <taxon>Craniata</taxon>
        <taxon>Vertebrata</taxon>
        <taxon>Euteleostomi</taxon>
        <taxon>Actinopterygii</taxon>
        <taxon>Neopterygii</taxon>
        <taxon>Teleostei</taxon>
        <taxon>Clupei</taxon>
        <taxon>Clupeiformes</taxon>
        <taxon>Clupeoidei</taxon>
        <taxon>Clupeidae</taxon>
        <taxon>Alosa</taxon>
    </lineage>
</organism>
<feature type="region of interest" description="Disordered" evidence="1">
    <location>
        <begin position="1"/>
        <end position="28"/>
    </location>
</feature>
<sequence>MEVFGITGSISQKPTGSDVMEGDSAGAEMSTACDVKVGSSFQNENSTAPPSPKRMRLDIDRVELPAADMPFHTNNCETPLTEAGKERLLAQSGASSLPHYILQQSDTTKKQSREESEKAEIVEFAEESIVHNQESCNPLCPISHRAAEGSQDRPDCLFRENVHACDGETKTEVNEERIVCDEEMADYASPGSIFTYDISLSGDLGSNVPEINVSLAHSVPVDAALWLSAGATEEAEGLPKCDEYTAVAAQTCLSQMPVCVYKDMAAVTEMDGGHEVNGAGQESHITPKHMQTEVSSQTRDSASLPCASDVTLNGITSFEEDTAQSHPFPEAPTVRSVVCEVNGAGQESHITPEYMQPRVNSQTSDSTSVTTLPSASYVTLNGITSFEEDTAQSHPFPEAPTVRSVVCEVNGAGQESHITPEYMQPNVNSQTSDSASLPCASDVTLNGITSFEEDTAQSHPFPEAPTVRSVVCELSDDHCAFVSPLNSDADNLDMAHIPRSLSEEDEQLLINYVGLDGLLPTPNGSPDDEARIHPQGLTAFESFTKPAESFDLGAEADVDSYTAGAKTDLLALASLASDSVDHHESRLEAAVCSSPTGLLAMGMEVFFFKSSPSPNEMRLGPLSEGWEEEKSKKLSDGVAAQQPVIQPREENVKVTDAFAHSDTSHEFAVKDMPAFTLCSDAVVPGSHTAPTEDVTKESTALHVFSDCVPLGFDSFEKVKISPDSDLENSPLLDSSLTVLAAAAVSQVLIVPPADHGPVTSAHCGIHSDETTIELISHCKDNCPVYSQDRGTRWGGEESQKSIIAVSPQQSLSPLEPKENICLSDRITDCDIPLFEMKEMFDLVIEELCLYFEIDREEEEEESSELYTESRKEESAPHSSPFSKSEDVIVSSDTILEAEQEEEESSDVHKELDCEQEVPLEHGHPHPDGEDSMYSTMKSKELRKNDNYMSWSPAFLSVPFLEHLGEGKVETPPKRLEPLKTCSRPIRVGLSKKARTKQLHHNLK</sequence>
<dbReference type="EMBL" id="JADWDJ010000008">
    <property type="protein sequence ID" value="KAG5277126.1"/>
    <property type="molecule type" value="Genomic_DNA"/>
</dbReference>
<dbReference type="InterPro" id="IPR031419">
    <property type="entry name" value="RAD51_interact"/>
</dbReference>
<reference evidence="3" key="1">
    <citation type="submission" date="2020-10" db="EMBL/GenBank/DDBJ databases">
        <title>Chromosome-scale genome assembly of the Allis shad, Alosa alosa.</title>
        <authorList>
            <person name="Margot Z."/>
            <person name="Christophe K."/>
            <person name="Cabau C."/>
            <person name="Louis A."/>
            <person name="Berthelot C."/>
            <person name="Parey E."/>
            <person name="Roest Crollius H."/>
            <person name="Montfort J."/>
            <person name="Robinson-Rechavi M."/>
            <person name="Bucao C."/>
            <person name="Bouchez O."/>
            <person name="Gislard M."/>
            <person name="Lluch J."/>
            <person name="Milhes M."/>
            <person name="Lampietro C."/>
            <person name="Lopez Roques C."/>
            <person name="Donnadieu C."/>
            <person name="Braasch I."/>
            <person name="Desvignes T."/>
            <person name="Postlethwait J."/>
            <person name="Bobe J."/>
            <person name="Guiguen Y."/>
        </authorList>
    </citation>
    <scope>NUCLEOTIDE SEQUENCE</scope>
    <source>
        <strain evidence="3">M-15738</strain>
        <tissue evidence="3">Blood</tissue>
    </source>
</reference>
<evidence type="ECO:0000256" key="1">
    <source>
        <dbReference type="SAM" id="MobiDB-lite"/>
    </source>
</evidence>
<proteinExistence type="predicted"/>
<protein>
    <recommendedName>
        <fullName evidence="2">RAD51 interacting motif domain-containing protein</fullName>
    </recommendedName>
</protein>
<name>A0AAV6GTF7_9TELE</name>
<dbReference type="InterPro" id="IPR053355">
    <property type="entry name" value="RAD51-associated"/>
</dbReference>
<dbReference type="AlphaFoldDB" id="A0AAV6GTF7"/>
<dbReference type="Pfam" id="PF15696">
    <property type="entry name" value="RAD51_interact"/>
    <property type="match status" value="1"/>
</dbReference>
<dbReference type="PANTHER" id="PTHR39229">
    <property type="entry name" value="MCG1037962"/>
    <property type="match status" value="1"/>
</dbReference>
<dbReference type="PANTHER" id="PTHR39229:SF1">
    <property type="entry name" value="RAD51-ASSOCIATED PROTEIN 2"/>
    <property type="match status" value="1"/>
</dbReference>
<keyword evidence="4" id="KW-1185">Reference proteome</keyword>
<comment type="caution">
    <text evidence="3">The sequence shown here is derived from an EMBL/GenBank/DDBJ whole genome shotgun (WGS) entry which is preliminary data.</text>
</comment>
<evidence type="ECO:0000313" key="3">
    <source>
        <dbReference type="EMBL" id="KAG5277126.1"/>
    </source>
</evidence>